<protein>
    <submittedName>
        <fullName evidence="1">Uncharacterized protein</fullName>
    </submittedName>
</protein>
<sequence>MSLWDHVFTETELNLKTLGGFVQGVADLISHSSVDFEAQQFLLPRNPIEATFSIHLGLSQSVLKVEDNDKVLKLRAFETINILSLTSHLLRLFMDGSRSNDYVTIEVSVYCYPCLILLPCWVSRVSFRR</sequence>
<comment type="caution">
    <text evidence="1">The sequence shown here is derived from an EMBL/GenBank/DDBJ whole genome shotgun (WGS) entry which is preliminary data.</text>
</comment>
<gene>
    <name evidence="1" type="ORF">CEXT_579141</name>
</gene>
<dbReference type="AlphaFoldDB" id="A0AAV4UDL8"/>
<organism evidence="1 2">
    <name type="scientific">Caerostris extrusa</name>
    <name type="common">Bark spider</name>
    <name type="synonym">Caerostris bankana</name>
    <dbReference type="NCBI Taxonomy" id="172846"/>
    <lineage>
        <taxon>Eukaryota</taxon>
        <taxon>Metazoa</taxon>
        <taxon>Ecdysozoa</taxon>
        <taxon>Arthropoda</taxon>
        <taxon>Chelicerata</taxon>
        <taxon>Arachnida</taxon>
        <taxon>Araneae</taxon>
        <taxon>Araneomorphae</taxon>
        <taxon>Entelegynae</taxon>
        <taxon>Araneoidea</taxon>
        <taxon>Araneidae</taxon>
        <taxon>Caerostris</taxon>
    </lineage>
</organism>
<keyword evidence="2" id="KW-1185">Reference proteome</keyword>
<evidence type="ECO:0000313" key="1">
    <source>
        <dbReference type="EMBL" id="GIY55915.1"/>
    </source>
</evidence>
<proteinExistence type="predicted"/>
<reference evidence="1 2" key="1">
    <citation type="submission" date="2021-06" db="EMBL/GenBank/DDBJ databases">
        <title>Caerostris extrusa draft genome.</title>
        <authorList>
            <person name="Kono N."/>
            <person name="Arakawa K."/>
        </authorList>
    </citation>
    <scope>NUCLEOTIDE SEQUENCE [LARGE SCALE GENOMIC DNA]</scope>
</reference>
<dbReference type="Proteomes" id="UP001054945">
    <property type="component" value="Unassembled WGS sequence"/>
</dbReference>
<accession>A0AAV4UDL8</accession>
<dbReference type="EMBL" id="BPLR01012697">
    <property type="protein sequence ID" value="GIY55915.1"/>
    <property type="molecule type" value="Genomic_DNA"/>
</dbReference>
<evidence type="ECO:0000313" key="2">
    <source>
        <dbReference type="Proteomes" id="UP001054945"/>
    </source>
</evidence>
<name>A0AAV4UDL8_CAEEX</name>